<dbReference type="Proteomes" id="UP000516422">
    <property type="component" value="Chromosome"/>
</dbReference>
<proteinExistence type="predicted"/>
<name>A0A7H1Q8X9_9ACTN</name>
<evidence type="ECO:0000313" key="2">
    <source>
        <dbReference type="Proteomes" id="UP000516422"/>
    </source>
</evidence>
<sequence length="66" mass="7066">MNRGPVRRPTEVAALRAVARSARPLPPPAVLFAHLVVTDAARDRHGSNLLGHRIARAAGVLTELPE</sequence>
<dbReference type="KEGG" id="sgf:HEP81_06524"/>
<gene>
    <name evidence="1" type="ORF">HEP81_06524</name>
</gene>
<organism evidence="1 2">
    <name type="scientific">Streptomyces griseofuscus</name>
    <dbReference type="NCBI Taxonomy" id="146922"/>
    <lineage>
        <taxon>Bacteria</taxon>
        <taxon>Bacillati</taxon>
        <taxon>Actinomycetota</taxon>
        <taxon>Actinomycetes</taxon>
        <taxon>Kitasatosporales</taxon>
        <taxon>Streptomycetaceae</taxon>
        <taxon>Streptomyces</taxon>
    </lineage>
</organism>
<reference evidence="1 2" key="1">
    <citation type="submission" date="2020-04" db="EMBL/GenBank/DDBJ databases">
        <title>Characterization and engineering of Streptomyces griseofuscus DSM40191 as a potential heterologous host for expression of BGCs.</title>
        <authorList>
            <person name="Gren T."/>
            <person name="Whitford C.M."/>
            <person name="Mohite O.S."/>
            <person name="Joergensen T.S."/>
            <person name="Nielsen J.B."/>
            <person name="Lee S.Y."/>
            <person name="Weber T."/>
        </authorList>
    </citation>
    <scope>NUCLEOTIDE SEQUENCE [LARGE SCALE GENOMIC DNA]</scope>
    <source>
        <strain evidence="1 2">DSM 40191</strain>
    </source>
</reference>
<dbReference type="AlphaFoldDB" id="A0A7H1Q8X9"/>
<evidence type="ECO:0000313" key="1">
    <source>
        <dbReference type="EMBL" id="QNT96759.1"/>
    </source>
</evidence>
<protein>
    <submittedName>
        <fullName evidence="1">Uncharacterized protein</fullName>
    </submittedName>
</protein>
<accession>A0A7H1Q8X9</accession>
<dbReference type="EMBL" id="CP051006">
    <property type="protein sequence ID" value="QNT96759.1"/>
    <property type="molecule type" value="Genomic_DNA"/>
</dbReference>